<dbReference type="Proteomes" id="UP000712673">
    <property type="component" value="Unassembled WGS sequence"/>
</dbReference>
<feature type="transmembrane region" description="Helical" evidence="5">
    <location>
        <begin position="264"/>
        <end position="282"/>
    </location>
</feature>
<sequence length="421" mass="45899">MTSTQQEAPQTYRWLILAAACTIGFMLVGARETLGNFLKPITSELHWDRETISLIAAINLWLSGLLQPFTGNIMDRFGPKWLFASSVTLYGVGVLLVGFTQTPWYLVLVYGVLVGSATAGSSISLSNALVAQWFPAQRRAFAISINNVFVALGRLALLYLSYYAMTLYGWRWSHIYLGVAILLVTIPAALLFPGRRSTERHQAQAARQRNTVSGPLEVARWSESLRSWPLWQLMGGYFVCGMTVNLSMHFIAFATDRGYQHSDAVLAQGTMSIVTFCGSLLAGMVSDRIGRKNVLGLAYAFRAVAFATLLLWNHWLALYVFAVIGGLSWLAAPPSVIALTGEIYGMRTLGTLGGISLLAHQIGGGLSVWFAGRLYDLTGGYDFSFTLATLALIGASLVSFSIAERRYSTRYLAPASAATGN</sequence>
<dbReference type="InterPro" id="IPR005829">
    <property type="entry name" value="Sugar_transporter_CS"/>
</dbReference>
<evidence type="ECO:0000256" key="3">
    <source>
        <dbReference type="ARBA" id="ARBA00022989"/>
    </source>
</evidence>
<evidence type="ECO:0000259" key="6">
    <source>
        <dbReference type="PROSITE" id="PS50850"/>
    </source>
</evidence>
<keyword evidence="3 5" id="KW-1133">Transmembrane helix</keyword>
<dbReference type="InterPro" id="IPR020846">
    <property type="entry name" value="MFS_dom"/>
</dbReference>
<keyword evidence="4 5" id="KW-0472">Membrane</keyword>
<dbReference type="InterPro" id="IPR011701">
    <property type="entry name" value="MFS"/>
</dbReference>
<dbReference type="Gene3D" id="1.20.1250.20">
    <property type="entry name" value="MFS general substrate transporter like domains"/>
    <property type="match status" value="2"/>
</dbReference>
<feature type="transmembrane region" description="Helical" evidence="5">
    <location>
        <begin position="81"/>
        <end position="99"/>
    </location>
</feature>
<comment type="caution">
    <text evidence="7">The sequence shown here is derived from an EMBL/GenBank/DDBJ whole genome shotgun (WGS) entry which is preliminary data.</text>
</comment>
<feature type="transmembrane region" description="Helical" evidence="5">
    <location>
        <begin position="51"/>
        <end position="69"/>
    </location>
</feature>
<proteinExistence type="predicted"/>
<dbReference type="EMBL" id="VGLS01000503">
    <property type="protein sequence ID" value="MBM3225179.1"/>
    <property type="molecule type" value="Genomic_DNA"/>
</dbReference>
<feature type="transmembrane region" description="Helical" evidence="5">
    <location>
        <begin position="174"/>
        <end position="192"/>
    </location>
</feature>
<gene>
    <name evidence="7" type="ORF">FJZ47_15455</name>
</gene>
<evidence type="ECO:0000256" key="1">
    <source>
        <dbReference type="ARBA" id="ARBA00004141"/>
    </source>
</evidence>
<dbReference type="GO" id="GO:0022857">
    <property type="term" value="F:transmembrane transporter activity"/>
    <property type="evidence" value="ECO:0007669"/>
    <property type="project" value="InterPro"/>
</dbReference>
<protein>
    <submittedName>
        <fullName evidence="7">MFS transporter</fullName>
    </submittedName>
</protein>
<evidence type="ECO:0000256" key="5">
    <source>
        <dbReference type="SAM" id="Phobius"/>
    </source>
</evidence>
<dbReference type="SUPFAM" id="SSF103473">
    <property type="entry name" value="MFS general substrate transporter"/>
    <property type="match status" value="1"/>
</dbReference>
<accession>A0A938B3L2</accession>
<dbReference type="PANTHER" id="PTHR11360">
    <property type="entry name" value="MONOCARBOXYLATE TRANSPORTER"/>
    <property type="match status" value="1"/>
</dbReference>
<feature type="transmembrane region" description="Helical" evidence="5">
    <location>
        <begin position="141"/>
        <end position="162"/>
    </location>
</feature>
<dbReference type="CDD" id="cd17355">
    <property type="entry name" value="MFS_YcxA_like"/>
    <property type="match status" value="1"/>
</dbReference>
<evidence type="ECO:0000256" key="4">
    <source>
        <dbReference type="ARBA" id="ARBA00023136"/>
    </source>
</evidence>
<feature type="transmembrane region" description="Helical" evidence="5">
    <location>
        <begin position="294"/>
        <end position="312"/>
    </location>
</feature>
<name>A0A938B3L2_UNCTE</name>
<evidence type="ECO:0000313" key="7">
    <source>
        <dbReference type="EMBL" id="MBM3225179.1"/>
    </source>
</evidence>
<reference evidence="7" key="1">
    <citation type="submission" date="2019-03" db="EMBL/GenBank/DDBJ databases">
        <title>Lake Tanganyika Metagenome-Assembled Genomes (MAGs).</title>
        <authorList>
            <person name="Tran P."/>
        </authorList>
    </citation>
    <scope>NUCLEOTIDE SEQUENCE</scope>
    <source>
        <strain evidence="7">K_DeepCast_65m_m2_066</strain>
    </source>
</reference>
<dbReference type="PANTHER" id="PTHR11360:SF284">
    <property type="entry name" value="EG:103B4.3 PROTEIN-RELATED"/>
    <property type="match status" value="1"/>
</dbReference>
<feature type="domain" description="Major facilitator superfamily (MFS) profile" evidence="6">
    <location>
        <begin position="16"/>
        <end position="406"/>
    </location>
</feature>
<organism evidence="7 8">
    <name type="scientific">Tectimicrobiota bacterium</name>
    <dbReference type="NCBI Taxonomy" id="2528274"/>
    <lineage>
        <taxon>Bacteria</taxon>
        <taxon>Pseudomonadati</taxon>
        <taxon>Nitrospinota/Tectimicrobiota group</taxon>
        <taxon>Candidatus Tectimicrobiota</taxon>
    </lineage>
</organism>
<dbReference type="InterPro" id="IPR050327">
    <property type="entry name" value="Proton-linked_MCT"/>
</dbReference>
<evidence type="ECO:0000313" key="8">
    <source>
        <dbReference type="Proteomes" id="UP000712673"/>
    </source>
</evidence>
<dbReference type="PROSITE" id="PS50850">
    <property type="entry name" value="MFS"/>
    <property type="match status" value="1"/>
</dbReference>
<dbReference type="InterPro" id="IPR036259">
    <property type="entry name" value="MFS_trans_sf"/>
</dbReference>
<dbReference type="Pfam" id="PF07690">
    <property type="entry name" value="MFS_1"/>
    <property type="match status" value="1"/>
</dbReference>
<feature type="transmembrane region" description="Helical" evidence="5">
    <location>
        <begin position="105"/>
        <end position="129"/>
    </location>
</feature>
<feature type="transmembrane region" description="Helical" evidence="5">
    <location>
        <begin position="12"/>
        <end position="31"/>
    </location>
</feature>
<comment type="subcellular location">
    <subcellularLocation>
        <location evidence="1">Membrane</location>
        <topology evidence="1">Multi-pass membrane protein</topology>
    </subcellularLocation>
</comment>
<evidence type="ECO:0000256" key="2">
    <source>
        <dbReference type="ARBA" id="ARBA00022692"/>
    </source>
</evidence>
<feature type="transmembrane region" description="Helical" evidence="5">
    <location>
        <begin position="318"/>
        <end position="339"/>
    </location>
</feature>
<feature type="transmembrane region" description="Helical" evidence="5">
    <location>
        <begin position="383"/>
        <end position="403"/>
    </location>
</feature>
<feature type="transmembrane region" description="Helical" evidence="5">
    <location>
        <begin position="230"/>
        <end position="252"/>
    </location>
</feature>
<feature type="transmembrane region" description="Helical" evidence="5">
    <location>
        <begin position="351"/>
        <end position="371"/>
    </location>
</feature>
<dbReference type="PROSITE" id="PS00216">
    <property type="entry name" value="SUGAR_TRANSPORT_1"/>
    <property type="match status" value="1"/>
</dbReference>
<dbReference type="AlphaFoldDB" id="A0A938B3L2"/>
<dbReference type="GO" id="GO:0016020">
    <property type="term" value="C:membrane"/>
    <property type="evidence" value="ECO:0007669"/>
    <property type="project" value="UniProtKB-SubCell"/>
</dbReference>
<keyword evidence="2 5" id="KW-0812">Transmembrane</keyword>